<dbReference type="GO" id="GO:0005634">
    <property type="term" value="C:nucleus"/>
    <property type="evidence" value="ECO:0007669"/>
    <property type="project" value="UniProtKB-SubCell"/>
</dbReference>
<evidence type="ECO:0000313" key="6">
    <source>
        <dbReference type="RefSeq" id="XP_027367550.1"/>
    </source>
</evidence>
<dbReference type="AlphaFoldDB" id="A0A8B8MG54"/>
<name>A0A8B8MG54_ABRPR</name>
<evidence type="ECO:0000256" key="2">
    <source>
        <dbReference type="ARBA" id="ARBA00009937"/>
    </source>
</evidence>
<evidence type="ECO:0000256" key="3">
    <source>
        <dbReference type="ARBA" id="ARBA00023242"/>
    </source>
</evidence>
<evidence type="ECO:0000313" key="5">
    <source>
        <dbReference type="Proteomes" id="UP000694853"/>
    </source>
</evidence>
<dbReference type="RefSeq" id="XP_027367550.1">
    <property type="nucleotide sequence ID" value="XM_027511749.1"/>
</dbReference>
<keyword evidence="3" id="KW-0539">Nucleus</keyword>
<comment type="similarity">
    <text evidence="2">Belongs to the NPR1-interactor family.</text>
</comment>
<feature type="compositionally biased region" description="Basic and acidic residues" evidence="4">
    <location>
        <begin position="87"/>
        <end position="98"/>
    </location>
</feature>
<comment type="subcellular location">
    <subcellularLocation>
        <location evidence="1">Nucleus</location>
    </subcellularLocation>
</comment>
<gene>
    <name evidence="6" type="primary">LOC113873577</name>
</gene>
<reference evidence="6" key="2">
    <citation type="submission" date="2025-08" db="UniProtKB">
        <authorList>
            <consortium name="RefSeq"/>
        </authorList>
    </citation>
    <scope>IDENTIFICATION</scope>
    <source>
        <tissue evidence="6">Young leaves</tissue>
    </source>
</reference>
<evidence type="ECO:0000256" key="4">
    <source>
        <dbReference type="SAM" id="MobiDB-lite"/>
    </source>
</evidence>
<reference evidence="5" key="1">
    <citation type="journal article" date="2019" name="Toxins">
        <title>Detection of Abrin-Like and Prepropulchellin-Like Toxin Genes and Transcripts Using Whole Genome Sequencing and Full-Length Transcript Sequencing of Abrus precatorius.</title>
        <authorList>
            <person name="Hovde B.T."/>
            <person name="Daligault H.E."/>
            <person name="Hanschen E.R."/>
            <person name="Kunde Y.A."/>
            <person name="Johnson M.B."/>
            <person name="Starkenburg S.R."/>
            <person name="Johnson S.L."/>
        </authorList>
    </citation>
    <scope>NUCLEOTIDE SEQUENCE [LARGE SCALE GENOMIC DNA]</scope>
</reference>
<protein>
    <submittedName>
        <fullName evidence="6">Protein NIM1-INTERACTING 3</fullName>
    </submittedName>
</protein>
<organism evidence="5 6">
    <name type="scientific">Abrus precatorius</name>
    <name type="common">Indian licorice</name>
    <name type="synonym">Glycine abrus</name>
    <dbReference type="NCBI Taxonomy" id="3816"/>
    <lineage>
        <taxon>Eukaryota</taxon>
        <taxon>Viridiplantae</taxon>
        <taxon>Streptophyta</taxon>
        <taxon>Embryophyta</taxon>
        <taxon>Tracheophyta</taxon>
        <taxon>Spermatophyta</taxon>
        <taxon>Magnoliopsida</taxon>
        <taxon>eudicotyledons</taxon>
        <taxon>Gunneridae</taxon>
        <taxon>Pentapetalae</taxon>
        <taxon>rosids</taxon>
        <taxon>fabids</taxon>
        <taxon>Fabales</taxon>
        <taxon>Fabaceae</taxon>
        <taxon>Papilionoideae</taxon>
        <taxon>50 kb inversion clade</taxon>
        <taxon>NPAAA clade</taxon>
        <taxon>indigoferoid/millettioid clade</taxon>
        <taxon>Abreae</taxon>
        <taxon>Abrus</taxon>
    </lineage>
</organism>
<dbReference type="OrthoDB" id="1304316at2759"/>
<dbReference type="GO" id="GO:0010112">
    <property type="term" value="P:regulation of systemic acquired resistance"/>
    <property type="evidence" value="ECO:0007669"/>
    <property type="project" value="InterPro"/>
</dbReference>
<accession>A0A8B8MG54</accession>
<dbReference type="KEGG" id="aprc:113873577"/>
<keyword evidence="5" id="KW-1185">Reference proteome</keyword>
<dbReference type="PANTHER" id="PTHR33669:SF26">
    <property type="entry name" value="PROTEIN NIM1-INTERACTING 3"/>
    <property type="match status" value="1"/>
</dbReference>
<dbReference type="Pfam" id="PF15699">
    <property type="entry name" value="NPR1_interact"/>
    <property type="match status" value="1"/>
</dbReference>
<sequence>MEGERRKRKIEKEEESEEVQMEKFFALIKSTKDVRDRLCKEKEEEKAKGVWKPTFQPEDFIDDEDLVRINIMPAPAPATEATGPSGKETKDGVDKDSAEASAAAPLDENGSKNKACDDDLDLTLSL</sequence>
<dbReference type="Proteomes" id="UP000694853">
    <property type="component" value="Unplaced"/>
</dbReference>
<feature type="region of interest" description="Disordered" evidence="4">
    <location>
        <begin position="72"/>
        <end position="126"/>
    </location>
</feature>
<evidence type="ECO:0000256" key="1">
    <source>
        <dbReference type="ARBA" id="ARBA00004123"/>
    </source>
</evidence>
<dbReference type="InterPro" id="IPR031425">
    <property type="entry name" value="NPR1/NH1-interacting"/>
</dbReference>
<proteinExistence type="inferred from homology"/>
<dbReference type="PANTHER" id="PTHR33669">
    <property type="entry name" value="PROTEIN NEGATIVE REGULATOR OF RESISTANCE"/>
    <property type="match status" value="1"/>
</dbReference>
<dbReference type="GeneID" id="113873577"/>